<dbReference type="Gene3D" id="3.30.2140.20">
    <property type="match status" value="1"/>
</dbReference>
<evidence type="ECO:0000256" key="2">
    <source>
        <dbReference type="ARBA" id="ARBA00012701"/>
    </source>
</evidence>
<accession>A0AAV3ZDN3</accession>
<evidence type="ECO:0000313" key="4">
    <source>
        <dbReference type="Proteomes" id="UP000735302"/>
    </source>
</evidence>
<keyword evidence="4" id="KW-1185">Reference proteome</keyword>
<evidence type="ECO:0000256" key="1">
    <source>
        <dbReference type="ARBA" id="ARBA00006547"/>
    </source>
</evidence>
<dbReference type="SUPFAM" id="SSF54001">
    <property type="entry name" value="Cysteine proteinases"/>
    <property type="match status" value="1"/>
</dbReference>
<dbReference type="EC" id="2.3.1.5" evidence="2"/>
<reference evidence="3 4" key="1">
    <citation type="journal article" date="2021" name="Elife">
        <title>Chloroplast acquisition without the gene transfer in kleptoplastic sea slugs, Plakobranchus ocellatus.</title>
        <authorList>
            <person name="Maeda T."/>
            <person name="Takahashi S."/>
            <person name="Yoshida T."/>
            <person name="Shimamura S."/>
            <person name="Takaki Y."/>
            <person name="Nagai Y."/>
            <person name="Toyoda A."/>
            <person name="Suzuki Y."/>
            <person name="Arimoto A."/>
            <person name="Ishii H."/>
            <person name="Satoh N."/>
            <person name="Nishiyama T."/>
            <person name="Hasebe M."/>
            <person name="Maruyama T."/>
            <person name="Minagawa J."/>
            <person name="Obokata J."/>
            <person name="Shigenobu S."/>
        </authorList>
    </citation>
    <scope>NUCLEOTIDE SEQUENCE [LARGE SCALE GENOMIC DNA]</scope>
</reference>
<dbReference type="Pfam" id="PF00797">
    <property type="entry name" value="Acetyltransf_2"/>
    <property type="match status" value="1"/>
</dbReference>
<dbReference type="InterPro" id="IPR001447">
    <property type="entry name" value="Arylamine_N-AcTrfase"/>
</dbReference>
<proteinExistence type="inferred from homology"/>
<dbReference type="AlphaFoldDB" id="A0AAV3ZDN3"/>
<dbReference type="PANTHER" id="PTHR11786:SF0">
    <property type="entry name" value="ARYLAMINE N-ACETYLTRANSFERASE 4-RELATED"/>
    <property type="match status" value="1"/>
</dbReference>
<organism evidence="3 4">
    <name type="scientific">Plakobranchus ocellatus</name>
    <dbReference type="NCBI Taxonomy" id="259542"/>
    <lineage>
        <taxon>Eukaryota</taxon>
        <taxon>Metazoa</taxon>
        <taxon>Spiralia</taxon>
        <taxon>Lophotrochozoa</taxon>
        <taxon>Mollusca</taxon>
        <taxon>Gastropoda</taxon>
        <taxon>Heterobranchia</taxon>
        <taxon>Euthyneura</taxon>
        <taxon>Panpulmonata</taxon>
        <taxon>Sacoglossa</taxon>
        <taxon>Placobranchoidea</taxon>
        <taxon>Plakobranchidae</taxon>
        <taxon>Plakobranchus</taxon>
    </lineage>
</organism>
<comment type="caution">
    <text evidence="3">The sequence shown here is derived from an EMBL/GenBank/DDBJ whole genome shotgun (WGS) entry which is preliminary data.</text>
</comment>
<dbReference type="Proteomes" id="UP000735302">
    <property type="component" value="Unassembled WGS sequence"/>
</dbReference>
<dbReference type="InterPro" id="IPR053710">
    <property type="entry name" value="Arylamine_NAT_domain_sf"/>
</dbReference>
<dbReference type="PANTHER" id="PTHR11786">
    <property type="entry name" value="N-HYDROXYARYLAMINE O-ACETYLTRANSFERASE"/>
    <property type="match status" value="1"/>
</dbReference>
<dbReference type="InterPro" id="IPR038765">
    <property type="entry name" value="Papain-like_cys_pep_sf"/>
</dbReference>
<sequence length="368" mass="42225">ATDVRPGCKTQRIAPTLRQVADLVCAPTKKKRVFQNMYCWTQELLPPVWAYANCDISPSEMADYQMFTKEEALKFLESRLGVKNVQKRRISNPQTLLDDITTSIQAHIPFNNMSLMSIAPEKRRKPTLEEIKESVVSRTGGLCYVLNVALFYILKALGYDVVLVLSNVNFPRRTHILVYARNVNKEGDVFLIDSGFGYPIFRAISLDFEKESPEFTDSFLEYKYMKKDKKILRLHRNGDLGQGSAARPVYIDGWRVAYVADCYGTANIEDFYLDYDEVYTFQIPMTKPFSTSFQTNFCLVQFPEKRAVIISNLKLMLENESGNLETMLIEGGDEGILSAVKRYFPVIPEEMARQAVAQWRKLYLSKPE</sequence>
<gene>
    <name evidence="3" type="ORF">PoB_001935800</name>
</gene>
<name>A0AAV3ZDN3_9GAST</name>
<dbReference type="EMBL" id="BLXT01002301">
    <property type="protein sequence ID" value="GFN92852.1"/>
    <property type="molecule type" value="Genomic_DNA"/>
</dbReference>
<comment type="similarity">
    <text evidence="1">Belongs to the arylamine N-acetyltransferase family.</text>
</comment>
<feature type="non-terminal residue" evidence="3">
    <location>
        <position position="1"/>
    </location>
</feature>
<protein>
    <recommendedName>
        <fullName evidence="2">arylamine N-acetyltransferase</fullName>
        <ecNumber evidence="2">2.3.1.5</ecNumber>
    </recommendedName>
</protein>
<dbReference type="GO" id="GO:0004060">
    <property type="term" value="F:arylamine N-acetyltransferase activity"/>
    <property type="evidence" value="ECO:0007669"/>
    <property type="project" value="UniProtKB-EC"/>
</dbReference>
<evidence type="ECO:0000313" key="3">
    <source>
        <dbReference type="EMBL" id="GFN92852.1"/>
    </source>
</evidence>